<protein>
    <submittedName>
        <fullName evidence="1">Uncharacterized protein</fullName>
    </submittedName>
</protein>
<dbReference type="OrthoDB" id="880927at2"/>
<evidence type="ECO:0000313" key="2">
    <source>
        <dbReference type="Proteomes" id="UP000251889"/>
    </source>
</evidence>
<keyword evidence="2" id="KW-1185">Reference proteome</keyword>
<dbReference type="Proteomes" id="UP000251889">
    <property type="component" value="Unassembled WGS sequence"/>
</dbReference>
<comment type="caution">
    <text evidence="1">The sequence shown here is derived from an EMBL/GenBank/DDBJ whole genome shotgun (WGS) entry which is preliminary data.</text>
</comment>
<evidence type="ECO:0000313" key="1">
    <source>
        <dbReference type="EMBL" id="RAV99202.1"/>
    </source>
</evidence>
<accession>A0A364Y0E8</accession>
<dbReference type="RefSeq" id="WP_112748716.1">
    <property type="nucleotide sequence ID" value="NZ_QMFY01000012.1"/>
</dbReference>
<dbReference type="AlphaFoldDB" id="A0A364Y0E8"/>
<sequence length="178" mass="20461">MATVTDTSLMEGLRGKFGNNIVFRTMRGKTFASPLRKPVKNSNQSEAQRNTRITFRQAAAWARSILLDPEKKAYYNQRAKALKLPNAYTAAVTDFMRKPTVNKSVHRNTVTYMVEKKGFTIENVAVQSDASDQLLPSVKLQRHNRLWSVQCNHENHTRPLRFLLTDTTGRKVFWHSDH</sequence>
<organism evidence="1 2">
    <name type="scientific">Pseudochryseolinea flava</name>
    <dbReference type="NCBI Taxonomy" id="2059302"/>
    <lineage>
        <taxon>Bacteria</taxon>
        <taxon>Pseudomonadati</taxon>
        <taxon>Bacteroidota</taxon>
        <taxon>Cytophagia</taxon>
        <taxon>Cytophagales</taxon>
        <taxon>Fulvivirgaceae</taxon>
        <taxon>Pseudochryseolinea</taxon>
    </lineage>
</organism>
<proteinExistence type="predicted"/>
<dbReference type="EMBL" id="QMFY01000012">
    <property type="protein sequence ID" value="RAV99202.1"/>
    <property type="molecule type" value="Genomic_DNA"/>
</dbReference>
<gene>
    <name evidence="1" type="ORF">DQQ10_20090</name>
</gene>
<reference evidence="1 2" key="1">
    <citation type="submission" date="2018-06" db="EMBL/GenBank/DDBJ databases">
        <title>Chryseolinea flavus sp. nov., a member of the phylum Bacteroidetes isolated from soil.</title>
        <authorList>
            <person name="Li Y."/>
            <person name="Wang J."/>
        </authorList>
    </citation>
    <scope>NUCLEOTIDE SEQUENCE [LARGE SCALE GENOMIC DNA]</scope>
    <source>
        <strain evidence="1 2">SDU1-6</strain>
    </source>
</reference>
<name>A0A364Y0E8_9BACT</name>